<organism evidence="3 4">
    <name type="scientific">Desmospora activa DSM 45169</name>
    <dbReference type="NCBI Taxonomy" id="1121389"/>
    <lineage>
        <taxon>Bacteria</taxon>
        <taxon>Bacillati</taxon>
        <taxon>Bacillota</taxon>
        <taxon>Bacilli</taxon>
        <taxon>Bacillales</taxon>
        <taxon>Thermoactinomycetaceae</taxon>
        <taxon>Desmospora</taxon>
    </lineage>
</organism>
<gene>
    <name evidence="3" type="ORF">C8J48_3015</name>
</gene>
<dbReference type="PANTHER" id="PTHR11941:SF54">
    <property type="entry name" value="ENOYL-COA HYDRATASE, MITOCHONDRIAL"/>
    <property type="match status" value="1"/>
</dbReference>
<dbReference type="FunFam" id="1.10.12.10:FF:000001">
    <property type="entry name" value="Probable enoyl-CoA hydratase, mitochondrial"/>
    <property type="match status" value="1"/>
</dbReference>
<proteinExistence type="inferred from homology"/>
<accession>A0A2T4Z488</accession>
<dbReference type="EMBL" id="PZZP01000002">
    <property type="protein sequence ID" value="PTM56690.1"/>
    <property type="molecule type" value="Genomic_DNA"/>
</dbReference>
<dbReference type="Proteomes" id="UP000241639">
    <property type="component" value="Unassembled WGS sequence"/>
</dbReference>
<dbReference type="Gene3D" id="1.10.12.10">
    <property type="entry name" value="Lyase 2-enoyl-coa Hydratase, Chain A, domain 2"/>
    <property type="match status" value="1"/>
</dbReference>
<dbReference type="InterPro" id="IPR001753">
    <property type="entry name" value="Enoyl-CoA_hydra/iso"/>
</dbReference>
<dbReference type="InterPro" id="IPR029045">
    <property type="entry name" value="ClpP/crotonase-like_dom_sf"/>
</dbReference>
<comment type="caution">
    <text evidence="3">The sequence shown here is derived from an EMBL/GenBank/DDBJ whole genome shotgun (WGS) entry which is preliminary data.</text>
</comment>
<evidence type="ECO:0000313" key="3">
    <source>
        <dbReference type="EMBL" id="PTM56690.1"/>
    </source>
</evidence>
<evidence type="ECO:0000256" key="1">
    <source>
        <dbReference type="ARBA" id="ARBA00005254"/>
    </source>
</evidence>
<dbReference type="PANTHER" id="PTHR11941">
    <property type="entry name" value="ENOYL-COA HYDRATASE-RELATED"/>
    <property type="match status" value="1"/>
</dbReference>
<dbReference type="GO" id="GO:0016836">
    <property type="term" value="F:hydro-lyase activity"/>
    <property type="evidence" value="ECO:0007669"/>
    <property type="project" value="UniProtKB-ARBA"/>
</dbReference>
<dbReference type="InterPro" id="IPR014748">
    <property type="entry name" value="Enoyl-CoA_hydra_C"/>
</dbReference>
<protein>
    <submittedName>
        <fullName evidence="3">Short chain enoyl-CoA hydratase</fullName>
    </submittedName>
</protein>
<reference evidence="3 4" key="1">
    <citation type="submission" date="2018-04" db="EMBL/GenBank/DDBJ databases">
        <title>Genomic Encyclopedia of Archaeal and Bacterial Type Strains, Phase II (KMG-II): from individual species to whole genera.</title>
        <authorList>
            <person name="Goeker M."/>
        </authorList>
    </citation>
    <scope>NUCLEOTIDE SEQUENCE [LARGE SCALE GENOMIC DNA]</scope>
    <source>
        <strain evidence="3 4">DSM 45169</strain>
    </source>
</reference>
<dbReference type="CDD" id="cd06558">
    <property type="entry name" value="crotonase-like"/>
    <property type="match status" value="1"/>
</dbReference>
<name>A0A2T4Z488_9BACL</name>
<sequence length="261" mass="28454">MEFNQITLEMGDGWTLLTINRPTVMNALNQETLREIEQALDQVEAQKKTGALILAGAGEKAFVAGADISELRQLQSASDAERLASWGQRLFSRLEEMPIPVIMAVNGYALGGGFELALSGDILLASERAQFGLPEIHLGVMPGYGGTQRLVRLVGKNTAKYYAMTGERMDADTALQLGIVQKVVPSADLLQEAKGLAAQLTAQAPIALRYIKQTINQGIETDLRTGLQLEASSFGLLFHTQDRMEGMNAFLEKRKPSFRGE</sequence>
<dbReference type="Gene3D" id="3.90.226.10">
    <property type="entry name" value="2-enoyl-CoA Hydratase, Chain A, domain 1"/>
    <property type="match status" value="1"/>
</dbReference>
<dbReference type="RefSeq" id="WP_107728000.1">
    <property type="nucleotide sequence ID" value="NZ_PZZP01000002.1"/>
</dbReference>
<keyword evidence="2" id="KW-0456">Lyase</keyword>
<dbReference type="OrthoDB" id="9775794at2"/>
<keyword evidence="4" id="KW-1185">Reference proteome</keyword>
<dbReference type="FunFam" id="3.90.226.10:FF:000009">
    <property type="entry name" value="Carnitinyl-CoA dehydratase"/>
    <property type="match status" value="1"/>
</dbReference>
<comment type="similarity">
    <text evidence="1">Belongs to the enoyl-CoA hydratase/isomerase family.</text>
</comment>
<dbReference type="Pfam" id="PF00378">
    <property type="entry name" value="ECH_1"/>
    <property type="match status" value="1"/>
</dbReference>
<dbReference type="SUPFAM" id="SSF52096">
    <property type="entry name" value="ClpP/crotonase"/>
    <property type="match status" value="1"/>
</dbReference>
<dbReference type="AlphaFoldDB" id="A0A2T4Z488"/>
<evidence type="ECO:0000313" key="4">
    <source>
        <dbReference type="Proteomes" id="UP000241639"/>
    </source>
</evidence>
<dbReference type="GO" id="GO:0006635">
    <property type="term" value="P:fatty acid beta-oxidation"/>
    <property type="evidence" value="ECO:0007669"/>
    <property type="project" value="TreeGrafter"/>
</dbReference>
<evidence type="ECO:0000256" key="2">
    <source>
        <dbReference type="ARBA" id="ARBA00023239"/>
    </source>
</evidence>